<reference evidence="1" key="1">
    <citation type="submission" date="2021-02" db="EMBL/GenBank/DDBJ databases">
        <authorList>
            <person name="Dougan E. K."/>
            <person name="Rhodes N."/>
            <person name="Thang M."/>
            <person name="Chan C."/>
        </authorList>
    </citation>
    <scope>NUCLEOTIDE SEQUENCE</scope>
</reference>
<accession>A0A813IH07</accession>
<dbReference type="EMBL" id="CAJNNW010009076">
    <property type="protein sequence ID" value="CAE8650672.1"/>
    <property type="molecule type" value="Genomic_DNA"/>
</dbReference>
<organism evidence="1 2">
    <name type="scientific">Polarella glacialis</name>
    <name type="common">Dinoflagellate</name>
    <dbReference type="NCBI Taxonomy" id="89957"/>
    <lineage>
        <taxon>Eukaryota</taxon>
        <taxon>Sar</taxon>
        <taxon>Alveolata</taxon>
        <taxon>Dinophyceae</taxon>
        <taxon>Suessiales</taxon>
        <taxon>Suessiaceae</taxon>
        <taxon>Polarella</taxon>
    </lineage>
</organism>
<evidence type="ECO:0008006" key="3">
    <source>
        <dbReference type="Google" id="ProtNLM"/>
    </source>
</evidence>
<gene>
    <name evidence="1" type="ORF">PGLA2088_LOCUS8465</name>
</gene>
<proteinExistence type="predicted"/>
<evidence type="ECO:0000313" key="2">
    <source>
        <dbReference type="Proteomes" id="UP000626109"/>
    </source>
</evidence>
<dbReference type="GO" id="GO:0009247">
    <property type="term" value="P:glycolipid biosynthetic process"/>
    <property type="evidence" value="ECO:0007669"/>
    <property type="project" value="TreeGrafter"/>
</dbReference>
<dbReference type="AlphaFoldDB" id="A0A813IH07"/>
<name>A0A813IH07_POLGL</name>
<feature type="non-terminal residue" evidence="1">
    <location>
        <position position="87"/>
    </location>
</feature>
<evidence type="ECO:0000313" key="1">
    <source>
        <dbReference type="EMBL" id="CAE8650672.1"/>
    </source>
</evidence>
<sequence length="87" mass="9000">DPGYIGTSMLFATVAETILTDRGSLSAQGGVFTPAALFGRSSLLERLARRGFEFKVIESDLPGVLACSGADGASYSGEETEGDGTFC</sequence>
<dbReference type="PANTHER" id="PTHR12286:SF5">
    <property type="entry name" value="SACCHAROPINE DEHYDROGENASE-LIKE OXIDOREDUCTASE"/>
    <property type="match status" value="1"/>
</dbReference>
<dbReference type="Proteomes" id="UP000626109">
    <property type="component" value="Unassembled WGS sequence"/>
</dbReference>
<dbReference type="InterPro" id="IPR051276">
    <property type="entry name" value="Saccharopine_DH-like_oxidrdct"/>
</dbReference>
<dbReference type="GO" id="GO:0005886">
    <property type="term" value="C:plasma membrane"/>
    <property type="evidence" value="ECO:0007669"/>
    <property type="project" value="TreeGrafter"/>
</dbReference>
<dbReference type="GO" id="GO:0005739">
    <property type="term" value="C:mitochondrion"/>
    <property type="evidence" value="ECO:0007669"/>
    <property type="project" value="TreeGrafter"/>
</dbReference>
<dbReference type="PANTHER" id="PTHR12286">
    <property type="entry name" value="SACCHAROPINE DEHYDROGENASE-LIKE OXIDOREDUCTASE"/>
    <property type="match status" value="1"/>
</dbReference>
<dbReference type="GO" id="GO:0005811">
    <property type="term" value="C:lipid droplet"/>
    <property type="evidence" value="ECO:0007669"/>
    <property type="project" value="TreeGrafter"/>
</dbReference>
<protein>
    <recommendedName>
        <fullName evidence="3">Saccharopine dehydrogenase</fullName>
    </recommendedName>
</protein>
<comment type="caution">
    <text evidence="1">The sequence shown here is derived from an EMBL/GenBank/DDBJ whole genome shotgun (WGS) entry which is preliminary data.</text>
</comment>